<dbReference type="Proteomes" id="UP000266841">
    <property type="component" value="Unassembled WGS sequence"/>
</dbReference>
<feature type="non-terminal residue" evidence="2">
    <location>
        <position position="1"/>
    </location>
</feature>
<evidence type="ECO:0000313" key="3">
    <source>
        <dbReference type="Proteomes" id="UP000266841"/>
    </source>
</evidence>
<feature type="compositionally biased region" description="Basic residues" evidence="1">
    <location>
        <begin position="89"/>
        <end position="98"/>
    </location>
</feature>
<feature type="region of interest" description="Disordered" evidence="1">
    <location>
        <begin position="1"/>
        <end position="43"/>
    </location>
</feature>
<name>K0RL80_THAOC</name>
<feature type="region of interest" description="Disordered" evidence="1">
    <location>
        <begin position="57"/>
        <end position="135"/>
    </location>
</feature>
<keyword evidence="3" id="KW-1185">Reference proteome</keyword>
<organism evidence="2 3">
    <name type="scientific">Thalassiosira oceanica</name>
    <name type="common">Marine diatom</name>
    <dbReference type="NCBI Taxonomy" id="159749"/>
    <lineage>
        <taxon>Eukaryota</taxon>
        <taxon>Sar</taxon>
        <taxon>Stramenopiles</taxon>
        <taxon>Ochrophyta</taxon>
        <taxon>Bacillariophyta</taxon>
        <taxon>Coscinodiscophyceae</taxon>
        <taxon>Thalassiosirophycidae</taxon>
        <taxon>Thalassiosirales</taxon>
        <taxon>Thalassiosiraceae</taxon>
        <taxon>Thalassiosira</taxon>
    </lineage>
</organism>
<protein>
    <submittedName>
        <fullName evidence="2">Uncharacterized protein</fullName>
    </submittedName>
</protein>
<feature type="compositionally biased region" description="Basic residues" evidence="1">
    <location>
        <begin position="346"/>
        <end position="357"/>
    </location>
</feature>
<proteinExistence type="predicted"/>
<sequence length="422" mass="46406">EDKAIAMSMSGNNSGDDLRSDGGGGNPDWHPPPPPPYGYAAPYGYEEGQVRSYAYYAARPPLPPPPPPQYHPPTDAYGGYGGYYNRPHLQNHHVHAPSRRPGENMSTNGAESRGKEAQKGQTSALSGEADEKEESKNPIHMLAGFGIDANIHMPLEDPLNKFAVNAPRDDFIDSALDELRKVSSYSPPKTVTSSARRVQTYLNLTSTFLYSIVTVDGVETPHELILGNKQVPSFTIHFPTSSRVFTSLSLLMQADIEKYSQAPAGMKSRFILEETKNVQKLIHHLQTLRPKETQALYQMLAEKRRANTPELQAHENLTMYLQRRAHRNIDPKWAEPTPPSKSGAKGGKKGAKGKKGKGNSDPVKVIRDFEQLTQERLAQDKDAGAAEVISTASDVRPKKGGFMAEQLPIDGEDGILESALSW</sequence>
<reference evidence="2 3" key="1">
    <citation type="journal article" date="2012" name="Genome Biol.">
        <title>Genome and low-iron response of an oceanic diatom adapted to chronic iron limitation.</title>
        <authorList>
            <person name="Lommer M."/>
            <person name="Specht M."/>
            <person name="Roy A.S."/>
            <person name="Kraemer L."/>
            <person name="Andreson R."/>
            <person name="Gutowska M.A."/>
            <person name="Wolf J."/>
            <person name="Bergner S.V."/>
            <person name="Schilhabel M.B."/>
            <person name="Klostermeier U.C."/>
            <person name="Beiko R.G."/>
            <person name="Rosenstiel P."/>
            <person name="Hippler M."/>
            <person name="Laroche J."/>
        </authorList>
    </citation>
    <scope>NUCLEOTIDE SEQUENCE [LARGE SCALE GENOMIC DNA]</scope>
    <source>
        <strain evidence="2 3">CCMP1005</strain>
    </source>
</reference>
<gene>
    <name evidence="2" type="ORF">THAOC_31482</name>
</gene>
<evidence type="ECO:0000313" key="2">
    <source>
        <dbReference type="EMBL" id="EJK49621.1"/>
    </source>
</evidence>
<feature type="compositionally biased region" description="Pro residues" evidence="1">
    <location>
        <begin position="60"/>
        <end position="71"/>
    </location>
</feature>
<accession>K0RL80</accession>
<comment type="caution">
    <text evidence="2">The sequence shown here is derived from an EMBL/GenBank/DDBJ whole genome shotgun (WGS) entry which is preliminary data.</text>
</comment>
<dbReference type="AlphaFoldDB" id="K0RL80"/>
<dbReference type="EMBL" id="AGNL01044588">
    <property type="protein sequence ID" value="EJK49621.1"/>
    <property type="molecule type" value="Genomic_DNA"/>
</dbReference>
<feature type="region of interest" description="Disordered" evidence="1">
    <location>
        <begin position="377"/>
        <end position="422"/>
    </location>
</feature>
<feature type="region of interest" description="Disordered" evidence="1">
    <location>
        <begin position="329"/>
        <end position="364"/>
    </location>
</feature>
<evidence type="ECO:0000256" key="1">
    <source>
        <dbReference type="SAM" id="MobiDB-lite"/>
    </source>
</evidence>